<proteinExistence type="predicted"/>
<protein>
    <submittedName>
        <fullName evidence="1">Uncharacterized protein</fullName>
    </submittedName>
</protein>
<reference evidence="1 2" key="1">
    <citation type="journal article" date="2014" name="BMC Genomics">
        <title>Adaptive genomic structural variation in the grape powdery mildew pathogen, Erysiphe necator.</title>
        <authorList>
            <person name="Jones L."/>
            <person name="Riaz S."/>
            <person name="Morales-Cruz A."/>
            <person name="Amrine K.C."/>
            <person name="McGuire B."/>
            <person name="Gubler W.D."/>
            <person name="Walker M.A."/>
            <person name="Cantu D."/>
        </authorList>
    </citation>
    <scope>NUCLEOTIDE SEQUENCE [LARGE SCALE GENOMIC DNA]</scope>
    <source>
        <strain evidence="2">c</strain>
    </source>
</reference>
<evidence type="ECO:0000313" key="2">
    <source>
        <dbReference type="Proteomes" id="UP000030854"/>
    </source>
</evidence>
<keyword evidence="2" id="KW-1185">Reference proteome</keyword>
<name>A0A0B1P4F8_UNCNE</name>
<evidence type="ECO:0000313" key="1">
    <source>
        <dbReference type="EMBL" id="KHJ31564.1"/>
    </source>
</evidence>
<comment type="caution">
    <text evidence="1">The sequence shown here is derived from an EMBL/GenBank/DDBJ whole genome shotgun (WGS) entry which is preliminary data.</text>
</comment>
<dbReference type="AlphaFoldDB" id="A0A0B1P4F8"/>
<gene>
    <name evidence="1" type="ORF">EV44_g3446</name>
</gene>
<dbReference type="HOGENOM" id="CLU_687342_0_0_1"/>
<dbReference type="Proteomes" id="UP000030854">
    <property type="component" value="Unassembled WGS sequence"/>
</dbReference>
<sequence>MALHGDDVTSLDGNEESMMTLEKVQQATKITIFAYMNERTKEYEEYGLKGIELFEYWKADFENFDAAAYKKTTKGTRILRYFLRINSTPWPVDSYISSDNQSHKSSFVKHQSVSSAQFDKALPSVENIDLKPEKYGYQPDNSSHSRQATARGITGALVNLSRIYSQDHKYSGDGDSFDYKFGILVDLCDKTDIPEDQNFKAFSTILKGAALKHYYTSIKPNSLITTIKGLYENIRETFEGNEYKRSILTKWNNTSLKSVMEKNPEKDVELCLQFLIEDLRTTQMALQSNFHDDTSFQNKLMTACQAHPACSIACSIPASSSVALINNLRSSISTYLAVENDKNQLQINNKIGNLVDNSDKNEQFFVDRQYYSDFSIRGNKSINSRQRTPVKRCFICQKSGC</sequence>
<accession>A0A0B1P4F8</accession>
<organism evidence="1 2">
    <name type="scientific">Uncinula necator</name>
    <name type="common">Grape powdery mildew</name>
    <dbReference type="NCBI Taxonomy" id="52586"/>
    <lineage>
        <taxon>Eukaryota</taxon>
        <taxon>Fungi</taxon>
        <taxon>Dikarya</taxon>
        <taxon>Ascomycota</taxon>
        <taxon>Pezizomycotina</taxon>
        <taxon>Leotiomycetes</taxon>
        <taxon>Erysiphales</taxon>
        <taxon>Erysiphaceae</taxon>
        <taxon>Erysiphe</taxon>
    </lineage>
</organism>
<dbReference type="EMBL" id="JNVN01002783">
    <property type="protein sequence ID" value="KHJ31564.1"/>
    <property type="molecule type" value="Genomic_DNA"/>
</dbReference>